<sequence>MRASTRTLALDVAIGVLAGLAATKVTEWAQTALYRATPTQVQAQEERVRPGPPAEMAAEDLAGRFGVSLDDEARGRAGNVIHYALGAVWGPLYGLLRHHGRMTAPGAGLLSGAAMSLLVDETLTPALGYSAPNRDYPALTHVRGFIGHLVFGAANAVVAEALYRLIDRCVDLNVPMFHRNRSADALAARDGFQPSAFRSGSR</sequence>
<dbReference type="EMBL" id="JBEGDD010000002">
    <property type="protein sequence ID" value="MEQ7154201.1"/>
    <property type="molecule type" value="Genomic_DNA"/>
</dbReference>
<evidence type="ECO:0000313" key="1">
    <source>
        <dbReference type="EMBL" id="MEQ7154201.1"/>
    </source>
</evidence>
<evidence type="ECO:0000313" key="2">
    <source>
        <dbReference type="Proteomes" id="UP001445732"/>
    </source>
</evidence>
<comment type="caution">
    <text evidence="1">The sequence shown here is derived from an EMBL/GenBank/DDBJ whole genome shotgun (WGS) entry which is preliminary data.</text>
</comment>
<keyword evidence="2" id="KW-1185">Reference proteome</keyword>
<dbReference type="Proteomes" id="UP001445732">
    <property type="component" value="Unassembled WGS sequence"/>
</dbReference>
<organism evidence="1 2">
    <name type="scientific">Brevundimonas aurifodinae</name>
    <dbReference type="NCBI Taxonomy" id="1508312"/>
    <lineage>
        <taxon>Bacteria</taxon>
        <taxon>Pseudomonadati</taxon>
        <taxon>Pseudomonadota</taxon>
        <taxon>Alphaproteobacteria</taxon>
        <taxon>Caulobacterales</taxon>
        <taxon>Caulobacteraceae</taxon>
        <taxon>Brevundimonas</taxon>
    </lineage>
</organism>
<dbReference type="RefSeq" id="WP_349683377.1">
    <property type="nucleotide sequence ID" value="NZ_JBEGDD010000002.1"/>
</dbReference>
<reference evidence="1 2" key="1">
    <citation type="submission" date="2024-06" db="EMBL/GenBank/DDBJ databases">
        <title>Brevundimonas sp. C11.</title>
        <authorList>
            <person name="Maltman C."/>
        </authorList>
    </citation>
    <scope>NUCLEOTIDE SEQUENCE [LARGE SCALE GENOMIC DNA]</scope>
    <source>
        <strain evidence="1 2">C11</strain>
    </source>
</reference>
<protein>
    <submittedName>
        <fullName evidence="1">DUF1440 domain-containing protein</fullName>
    </submittedName>
</protein>
<gene>
    <name evidence="1" type="ORF">ABN401_03120</name>
</gene>
<proteinExistence type="predicted"/>
<accession>A0ABV1NK32</accession>
<name>A0ABV1NK32_9CAUL</name>